<protein>
    <submittedName>
        <fullName evidence="1">Uncharacterized protein</fullName>
    </submittedName>
</protein>
<sequence length="381" mass="39900">MQTISAASLAALGQATSRPVRAEWSNDGGQTWTPAKFGSGSVTPDRTAEVRYAASVELLDAPRGASGINTVATEIRLFQGLGVPRRGVEWIPAGRYTVDRLRRTRLGVSLDLLGREDIVRSAALPTARTVGPDSARACAQTLIAEALPTAPVAWRDGVKAATMLPAFVVDEDRWAALSGGTDTAGASTGIASSLGAELYADAVGTMVFAPVPTLADPVVWRIPRNLVTAQPSQEETAEGLVNLWVVSGDSGSGTAPVGPAFAWDDDPASLTYAGPDPVRDPLAPQRLGLAGVRVRTGRYSSALIASLAQADDVAQARLADSLGIQSSLSFTSVCNPALEPGDVVEVEVEADVWERHLIDSCPFTLGGITQTCQTRTSTRRL</sequence>
<keyword evidence="1" id="KW-0614">Plasmid</keyword>
<geneLocation type="plasmid" evidence="1">
    <name>pFP4</name>
</geneLocation>
<proteinExistence type="predicted"/>
<dbReference type="RefSeq" id="WP_014696900.1">
    <property type="nucleotide sequence ID" value="NC_017833.1"/>
</dbReference>
<evidence type="ECO:0000313" key="1">
    <source>
        <dbReference type="EMBL" id="AFI44003.1"/>
    </source>
</evidence>
<organism evidence="1">
    <name type="scientific">Streptomyces sp. FR1</name>
    <dbReference type="NCBI Taxonomy" id="349971"/>
    <lineage>
        <taxon>Bacteria</taxon>
        <taxon>Bacillati</taxon>
        <taxon>Actinomycetota</taxon>
        <taxon>Actinomycetes</taxon>
        <taxon>Kitasatosporales</taxon>
        <taxon>Streptomycetaceae</taxon>
        <taxon>Streptomyces</taxon>
    </lineage>
</organism>
<name>I1VH05_9ACTN</name>
<dbReference type="AlphaFoldDB" id="I1VH05"/>
<dbReference type="EMBL" id="JQ606827">
    <property type="protein sequence ID" value="AFI44003.1"/>
    <property type="molecule type" value="Genomic_DNA"/>
</dbReference>
<reference evidence="1" key="1">
    <citation type="journal article" date="2012" name="Plasmid">
        <title>Characterization of Streptomyces plasmid-phage pFP4 and its evolutionary implications.</title>
        <authorList>
            <person name="Chen Z."/>
            <person name="Zhong L."/>
            <person name="Shen M."/>
            <person name="Fang P."/>
            <person name="Qin Z."/>
        </authorList>
    </citation>
    <scope>NUCLEOTIDE SEQUENCE</scope>
    <source>
        <strain evidence="1">FR1</strain>
        <plasmid evidence="1">pFP4</plasmid>
    </source>
</reference>
<gene>
    <name evidence="1" type="ORF">pFP4.4c</name>
</gene>
<accession>I1VH05</accession>